<accession>A0ABW8Q7E1</accession>
<organism evidence="2 3">
    <name type="scientific">Neisseria oralis</name>
    <dbReference type="NCBI Taxonomy" id="1107316"/>
    <lineage>
        <taxon>Bacteria</taxon>
        <taxon>Pseudomonadati</taxon>
        <taxon>Pseudomonadota</taxon>
        <taxon>Betaproteobacteria</taxon>
        <taxon>Neisseriales</taxon>
        <taxon>Neisseriaceae</taxon>
        <taxon>Neisseria</taxon>
    </lineage>
</organism>
<protein>
    <submittedName>
        <fullName evidence="2">DUF6531 domain-containing protein</fullName>
    </submittedName>
</protein>
<proteinExistence type="predicted"/>
<name>A0ABW8Q7E1_9NEIS</name>
<dbReference type="Proteomes" id="UP001621964">
    <property type="component" value="Unassembled WGS sequence"/>
</dbReference>
<feature type="domain" description="DUF6531" evidence="1">
    <location>
        <begin position="7"/>
        <end position="36"/>
    </location>
</feature>
<dbReference type="RefSeq" id="WP_405387321.1">
    <property type="nucleotide sequence ID" value="NZ_JBJGEB010000030.1"/>
</dbReference>
<gene>
    <name evidence="2" type="ORF">ACI43T_11900</name>
</gene>
<evidence type="ECO:0000313" key="3">
    <source>
        <dbReference type="Proteomes" id="UP001621964"/>
    </source>
</evidence>
<reference evidence="2 3" key="1">
    <citation type="submission" date="2024-11" db="EMBL/GenBank/DDBJ databases">
        <authorList>
            <person name="Mikucki A.G."/>
            <person name="Kahler C.M."/>
        </authorList>
    </citation>
    <scope>NUCLEOTIDE SEQUENCE [LARGE SCALE GENOMIC DNA]</scope>
    <source>
        <strain evidence="2 3">EXNM717</strain>
    </source>
</reference>
<evidence type="ECO:0000313" key="2">
    <source>
        <dbReference type="EMBL" id="MFK7643175.1"/>
    </source>
</evidence>
<feature type="non-terminal residue" evidence="2">
    <location>
        <position position="36"/>
    </location>
</feature>
<dbReference type="InterPro" id="IPR045351">
    <property type="entry name" value="DUF6531"/>
</dbReference>
<dbReference type="EMBL" id="JBJGEB010000030">
    <property type="protein sequence ID" value="MFK7643175.1"/>
    <property type="molecule type" value="Genomic_DNA"/>
</dbReference>
<keyword evidence="3" id="KW-1185">Reference proteome</keyword>
<comment type="caution">
    <text evidence="2">The sequence shown here is derived from an EMBL/GenBank/DDBJ whole genome shotgun (WGS) entry which is preliminary data.</text>
</comment>
<evidence type="ECO:0000259" key="1">
    <source>
        <dbReference type="Pfam" id="PF20148"/>
    </source>
</evidence>
<dbReference type="Pfam" id="PF20148">
    <property type="entry name" value="DUF6531"/>
    <property type="match status" value="1"/>
</dbReference>
<sequence length="36" mass="4330">MKILFDDTEADFTLDSLLPLVWRRSYYSDQYGNGWL</sequence>